<evidence type="ECO:0000256" key="1">
    <source>
        <dbReference type="ARBA" id="ARBA00004123"/>
    </source>
</evidence>
<protein>
    <recommendedName>
        <fullName evidence="6">Protein EARLY FLOWERING 4 domain-containing protein</fullName>
    </recommendedName>
</protein>
<reference evidence="7 8" key="1">
    <citation type="journal article" date="2023" name="BMC Biotechnol.">
        <title>Vitis rotundifolia cv Carlos genome sequencing.</title>
        <authorList>
            <person name="Huff M."/>
            <person name="Hulse-Kemp A."/>
            <person name="Scheffler B."/>
            <person name="Youngblood R."/>
            <person name="Simpson S."/>
            <person name="Babiker E."/>
            <person name="Staton M."/>
        </authorList>
    </citation>
    <scope>NUCLEOTIDE SEQUENCE [LARGE SCALE GENOMIC DNA]</scope>
    <source>
        <tissue evidence="7">Leaf</tissue>
    </source>
</reference>
<accession>A0AA38ZFB6</accession>
<dbReference type="PANTHER" id="PTHR33469">
    <property type="entry name" value="PROTEIN ELF4-LIKE 4"/>
    <property type="match status" value="1"/>
</dbReference>
<dbReference type="GO" id="GO:0009649">
    <property type="term" value="P:entrainment of circadian clock"/>
    <property type="evidence" value="ECO:0007669"/>
    <property type="project" value="TreeGrafter"/>
</dbReference>
<proteinExistence type="inferred from homology"/>
<feature type="region of interest" description="Disordered" evidence="5">
    <location>
        <begin position="120"/>
        <end position="149"/>
    </location>
</feature>
<comment type="similarity">
    <text evidence="2">Belongs to the EARLY FLOWERING 4 family.</text>
</comment>
<organism evidence="7 8">
    <name type="scientific">Vitis rotundifolia</name>
    <name type="common">Muscadine grape</name>
    <dbReference type="NCBI Taxonomy" id="103349"/>
    <lineage>
        <taxon>Eukaryota</taxon>
        <taxon>Viridiplantae</taxon>
        <taxon>Streptophyta</taxon>
        <taxon>Embryophyta</taxon>
        <taxon>Tracheophyta</taxon>
        <taxon>Spermatophyta</taxon>
        <taxon>Magnoliopsida</taxon>
        <taxon>eudicotyledons</taxon>
        <taxon>Gunneridae</taxon>
        <taxon>Pentapetalae</taxon>
        <taxon>rosids</taxon>
        <taxon>Vitales</taxon>
        <taxon>Vitaceae</taxon>
        <taxon>Viteae</taxon>
        <taxon>Vitis</taxon>
    </lineage>
</organism>
<dbReference type="InterPro" id="IPR040462">
    <property type="entry name" value="EARLY_FLOWERING_4"/>
</dbReference>
<dbReference type="EMBL" id="JARBHA010000011">
    <property type="protein sequence ID" value="KAJ9687976.1"/>
    <property type="molecule type" value="Genomic_DNA"/>
</dbReference>
<dbReference type="InterPro" id="IPR009741">
    <property type="entry name" value="EARLY_FLOWERING_4_dom"/>
</dbReference>
<dbReference type="PANTHER" id="PTHR33469:SF16">
    <property type="entry name" value="PROTEIN ELF4-LIKE 4"/>
    <property type="match status" value="1"/>
</dbReference>
<dbReference type="GO" id="GO:0005634">
    <property type="term" value="C:nucleus"/>
    <property type="evidence" value="ECO:0007669"/>
    <property type="project" value="UniProtKB-SubCell"/>
</dbReference>
<evidence type="ECO:0000256" key="2">
    <source>
        <dbReference type="ARBA" id="ARBA00009514"/>
    </source>
</evidence>
<dbReference type="AlphaFoldDB" id="A0AA38ZFB6"/>
<dbReference type="GO" id="GO:0042753">
    <property type="term" value="P:positive regulation of circadian rhythm"/>
    <property type="evidence" value="ECO:0007669"/>
    <property type="project" value="InterPro"/>
</dbReference>
<feature type="domain" description="Protein EARLY FLOWERING 4" evidence="6">
    <location>
        <begin position="49"/>
        <end position="130"/>
    </location>
</feature>
<keyword evidence="4" id="KW-0539">Nucleus</keyword>
<dbReference type="Proteomes" id="UP001168098">
    <property type="component" value="Unassembled WGS sequence"/>
</dbReference>
<sequence length="149" mass="16718">MFPDFQGEESVYLLHAKQKPSSSNELKIKKKRKKNMEGDTFSGLGNGTQIDSKVLQTFQKSFVQVQNILDQNRLLINEINQNHESKIPDNLSRNVGLIRELNNNIRRVVDLYADLSTSFTKSVDASSEGDSSGALRSDGKAGHKRNRPV</sequence>
<dbReference type="Pfam" id="PF07011">
    <property type="entry name" value="Elf4"/>
    <property type="match status" value="1"/>
</dbReference>
<gene>
    <name evidence="7" type="ORF">PVL29_013951</name>
</gene>
<comment type="caution">
    <text evidence="7">The sequence shown here is derived from an EMBL/GenBank/DDBJ whole genome shotgun (WGS) entry which is preliminary data.</text>
</comment>
<comment type="subcellular location">
    <subcellularLocation>
        <location evidence="1">Nucleus</location>
    </subcellularLocation>
</comment>
<evidence type="ECO:0000256" key="3">
    <source>
        <dbReference type="ARBA" id="ARBA00023108"/>
    </source>
</evidence>
<keyword evidence="8" id="KW-1185">Reference proteome</keyword>
<dbReference type="GO" id="GO:0048511">
    <property type="term" value="P:rhythmic process"/>
    <property type="evidence" value="ECO:0007669"/>
    <property type="project" value="UniProtKB-KW"/>
</dbReference>
<keyword evidence="3" id="KW-0090">Biological rhythms</keyword>
<evidence type="ECO:0000256" key="5">
    <source>
        <dbReference type="SAM" id="MobiDB-lite"/>
    </source>
</evidence>
<evidence type="ECO:0000313" key="7">
    <source>
        <dbReference type="EMBL" id="KAJ9687976.1"/>
    </source>
</evidence>
<evidence type="ECO:0000259" key="6">
    <source>
        <dbReference type="Pfam" id="PF07011"/>
    </source>
</evidence>
<evidence type="ECO:0000256" key="4">
    <source>
        <dbReference type="ARBA" id="ARBA00023242"/>
    </source>
</evidence>
<feature type="compositionally biased region" description="Polar residues" evidence="5">
    <location>
        <begin position="120"/>
        <end position="130"/>
    </location>
</feature>
<name>A0AA38ZFB6_VITRO</name>
<evidence type="ECO:0000313" key="8">
    <source>
        <dbReference type="Proteomes" id="UP001168098"/>
    </source>
</evidence>